<keyword evidence="4" id="KW-0472">Membrane</keyword>
<dbReference type="InterPro" id="IPR051906">
    <property type="entry name" value="TolC-like"/>
</dbReference>
<evidence type="ECO:0000259" key="7">
    <source>
        <dbReference type="Pfam" id="PF07833"/>
    </source>
</evidence>
<comment type="subcellular location">
    <subcellularLocation>
        <location evidence="1">Cell outer membrane</location>
    </subcellularLocation>
</comment>
<dbReference type="GO" id="GO:0015288">
    <property type="term" value="F:porin activity"/>
    <property type="evidence" value="ECO:0007669"/>
    <property type="project" value="TreeGrafter"/>
</dbReference>
<dbReference type="GO" id="GO:0015562">
    <property type="term" value="F:efflux transmembrane transporter activity"/>
    <property type="evidence" value="ECO:0007669"/>
    <property type="project" value="InterPro"/>
</dbReference>
<dbReference type="InterPro" id="IPR036582">
    <property type="entry name" value="Mao_N_sf"/>
</dbReference>
<keyword evidence="2" id="KW-1134">Transmembrane beta strand</keyword>
<proteinExistence type="predicted"/>
<feature type="signal peptide" evidence="6">
    <location>
        <begin position="1"/>
        <end position="25"/>
    </location>
</feature>
<evidence type="ECO:0000256" key="3">
    <source>
        <dbReference type="ARBA" id="ARBA00022692"/>
    </source>
</evidence>
<dbReference type="SUPFAM" id="SSF55383">
    <property type="entry name" value="Copper amine oxidase, domain N"/>
    <property type="match status" value="2"/>
</dbReference>
<evidence type="ECO:0000256" key="2">
    <source>
        <dbReference type="ARBA" id="ARBA00022452"/>
    </source>
</evidence>
<gene>
    <name evidence="8" type="ORF">HNQ80_001691</name>
</gene>
<evidence type="ECO:0000256" key="5">
    <source>
        <dbReference type="ARBA" id="ARBA00023237"/>
    </source>
</evidence>
<dbReference type="Pfam" id="PF07833">
    <property type="entry name" value="Cu_amine_oxidN1"/>
    <property type="match status" value="1"/>
</dbReference>
<dbReference type="Gene3D" id="3.30.457.10">
    <property type="entry name" value="Copper amine oxidase-like, N-terminal domain"/>
    <property type="match status" value="2"/>
</dbReference>
<evidence type="ECO:0000256" key="6">
    <source>
        <dbReference type="SAM" id="SignalP"/>
    </source>
</evidence>
<evidence type="ECO:0000256" key="4">
    <source>
        <dbReference type="ARBA" id="ARBA00023136"/>
    </source>
</evidence>
<dbReference type="AlphaFoldDB" id="A0A841KXD4"/>
<dbReference type="EMBL" id="JACHEN010000008">
    <property type="protein sequence ID" value="MBB6215602.1"/>
    <property type="molecule type" value="Genomic_DNA"/>
</dbReference>
<dbReference type="Proteomes" id="UP000579281">
    <property type="component" value="Unassembled WGS sequence"/>
</dbReference>
<keyword evidence="9" id="KW-1185">Reference proteome</keyword>
<dbReference type="InterPro" id="IPR012854">
    <property type="entry name" value="Cu_amine_oxidase-like_N"/>
</dbReference>
<evidence type="ECO:0000256" key="1">
    <source>
        <dbReference type="ARBA" id="ARBA00004442"/>
    </source>
</evidence>
<dbReference type="GO" id="GO:1990281">
    <property type="term" value="C:efflux pump complex"/>
    <property type="evidence" value="ECO:0007669"/>
    <property type="project" value="TreeGrafter"/>
</dbReference>
<dbReference type="PANTHER" id="PTHR30026:SF20">
    <property type="entry name" value="OUTER MEMBRANE PROTEIN TOLC"/>
    <property type="match status" value="1"/>
</dbReference>
<name>A0A841KXD4_9FIRM</name>
<sequence>MHKKINKIGIALSMSILMMSTPAFAADASLQEIKFSIGQTQYIVGSMTKDMEAAPYIKDGRTMLPIAYVADAAGIKAENIQWDGSTKTVTIFKGDSIVQMVIGSREMKIDGRTITMETVPEIVNGRTMLPIKYIGDALGVDVQWNGVTKTVTVLTEAPVIAAAAASEQTEEAVQWDYNYDQMLEMAIKSSKDLKKQDKLLEKQEELEDDAAERFKSTNSIPREIATGDGTKQTTYRNLRSQQFAVEKAGKDMETTKESIAYNLKSAYYGVLKAIQNEKLAKMGVALQNDMMNQTSSRYQYQMVSAYENDKAKKDYEEKKKQYEMTVKALDSAYEKLNYLAGLEPKARYTLDDYVAFEEIQEIQWDLDTHIPTVINKSPDIWALEQQIELAQMAIDLYVFRSDGNYETKKIDKQTTQIDLANTKQSYEESLRNLHTNLDVLKKQYDVNMLAYEKAVDALKLVEKQLEVGLAIPLEQKQAAYQVEQLKIKLDQAIMDYNVSLYAYEKPWAAR</sequence>
<dbReference type="RefSeq" id="WP_184310023.1">
    <property type="nucleotide sequence ID" value="NZ_JACHEN010000008.1"/>
</dbReference>
<organism evidence="8 9">
    <name type="scientific">Anaerosolibacter carboniphilus</name>
    <dbReference type="NCBI Taxonomy" id="1417629"/>
    <lineage>
        <taxon>Bacteria</taxon>
        <taxon>Bacillati</taxon>
        <taxon>Bacillota</taxon>
        <taxon>Clostridia</taxon>
        <taxon>Peptostreptococcales</taxon>
        <taxon>Thermotaleaceae</taxon>
        <taxon>Anaerosolibacter</taxon>
    </lineage>
</organism>
<feature type="domain" description="Copper amine oxidase-like N-terminal" evidence="7">
    <location>
        <begin position="49"/>
        <end position="153"/>
    </location>
</feature>
<accession>A0A841KXD4</accession>
<dbReference type="PANTHER" id="PTHR30026">
    <property type="entry name" value="OUTER MEMBRANE PROTEIN TOLC"/>
    <property type="match status" value="1"/>
</dbReference>
<evidence type="ECO:0000313" key="9">
    <source>
        <dbReference type="Proteomes" id="UP000579281"/>
    </source>
</evidence>
<comment type="caution">
    <text evidence="8">The sequence shown here is derived from an EMBL/GenBank/DDBJ whole genome shotgun (WGS) entry which is preliminary data.</text>
</comment>
<feature type="chain" id="PRO_5032965924" description="Copper amine oxidase-like N-terminal domain-containing protein" evidence="6">
    <location>
        <begin position="26"/>
        <end position="510"/>
    </location>
</feature>
<reference evidence="8 9" key="1">
    <citation type="submission" date="2020-08" db="EMBL/GenBank/DDBJ databases">
        <title>Genomic Encyclopedia of Type Strains, Phase IV (KMG-IV): sequencing the most valuable type-strain genomes for metagenomic binning, comparative biology and taxonomic classification.</title>
        <authorList>
            <person name="Goeker M."/>
        </authorList>
    </citation>
    <scope>NUCLEOTIDE SEQUENCE [LARGE SCALE GENOMIC DNA]</scope>
    <source>
        <strain evidence="8 9">DSM 103526</strain>
    </source>
</reference>
<keyword evidence="6" id="KW-0732">Signal</keyword>
<dbReference type="GO" id="GO:0009279">
    <property type="term" value="C:cell outer membrane"/>
    <property type="evidence" value="ECO:0007669"/>
    <property type="project" value="UniProtKB-SubCell"/>
</dbReference>
<protein>
    <recommendedName>
        <fullName evidence="7">Copper amine oxidase-like N-terminal domain-containing protein</fullName>
    </recommendedName>
</protein>
<evidence type="ECO:0000313" key="8">
    <source>
        <dbReference type="EMBL" id="MBB6215602.1"/>
    </source>
</evidence>
<dbReference type="Gene3D" id="1.20.1600.10">
    <property type="entry name" value="Outer membrane efflux proteins (OEP)"/>
    <property type="match status" value="2"/>
</dbReference>
<keyword evidence="5" id="KW-0998">Cell outer membrane</keyword>
<dbReference type="SUPFAM" id="SSF56954">
    <property type="entry name" value="Outer membrane efflux proteins (OEP)"/>
    <property type="match status" value="1"/>
</dbReference>
<keyword evidence="3" id="KW-0812">Transmembrane</keyword>